<dbReference type="RefSeq" id="WP_319831333.1">
    <property type="nucleotide sequence ID" value="NZ_CP138858.1"/>
</dbReference>
<dbReference type="PANTHER" id="PTHR30349">
    <property type="entry name" value="PHAGE INTEGRASE-RELATED"/>
    <property type="match status" value="1"/>
</dbReference>
<dbReference type="Proteomes" id="UP001324993">
    <property type="component" value="Chromosome"/>
</dbReference>
<dbReference type="InterPro" id="IPR002104">
    <property type="entry name" value="Integrase_catalytic"/>
</dbReference>
<dbReference type="InterPro" id="IPR010998">
    <property type="entry name" value="Integrase_recombinase_N"/>
</dbReference>
<dbReference type="InterPro" id="IPR050090">
    <property type="entry name" value="Tyrosine_recombinase_XerCD"/>
</dbReference>
<sequence length="400" mass="45847">MNEDQLADAEAALKALEGRSLTQIVNDYLSLESRALEVGVTSLRHAIQFTEKHYHPEMLELSLSSAIEQFLKGKEDKRPKTYSDYKTSTELLTKHLDPNKLVSQVNFRDIEQILNRYENLTTRKTYLGGLSTFFNWCVRRKHALENPCKQIDPPTPDDSQIAILALDEVKRLLTLAMHYRDGEMASGIAIGLFAGLRPSELVDLTPRDIQNDSIAVSGGKMRRKKNRDVPISNNLSLWLKEFPYLGQPKGSREKMRTLKKHTKAKDWRQDVIRHTSITFQYEKLKNSVQVAEDNGTSTSMINRHYRQSIDDPKDVEAFWTITPESLREENISVELPPVKQRVNWPADKQLKKMVWMGPLSALSKILHVSDTAIKKRCEKKGIELPPFGHWQREQAKKSGS</sequence>
<dbReference type="PROSITE" id="PS51900">
    <property type="entry name" value="CB"/>
    <property type="match status" value="1"/>
</dbReference>
<feature type="domain" description="Core-binding (CB)" evidence="7">
    <location>
        <begin position="61"/>
        <end position="138"/>
    </location>
</feature>
<evidence type="ECO:0000259" key="6">
    <source>
        <dbReference type="PROSITE" id="PS51898"/>
    </source>
</evidence>
<dbReference type="InterPro" id="IPR044068">
    <property type="entry name" value="CB"/>
</dbReference>
<keyword evidence="2" id="KW-0229">DNA integration</keyword>
<protein>
    <submittedName>
        <fullName evidence="8">Uncharacterized protein</fullName>
    </submittedName>
</protein>
<evidence type="ECO:0000256" key="5">
    <source>
        <dbReference type="PROSITE-ProRule" id="PRU01248"/>
    </source>
</evidence>
<evidence type="ECO:0000313" key="9">
    <source>
        <dbReference type="Proteomes" id="UP001324993"/>
    </source>
</evidence>
<dbReference type="PANTHER" id="PTHR30349:SF41">
    <property type="entry name" value="INTEGRASE_RECOMBINASE PROTEIN MJ0367-RELATED"/>
    <property type="match status" value="1"/>
</dbReference>
<keyword evidence="9" id="KW-1185">Reference proteome</keyword>
<dbReference type="SUPFAM" id="SSF56349">
    <property type="entry name" value="DNA breaking-rejoining enzymes"/>
    <property type="match status" value="1"/>
</dbReference>
<evidence type="ECO:0000313" key="8">
    <source>
        <dbReference type="EMBL" id="WPJ94400.1"/>
    </source>
</evidence>
<dbReference type="CDD" id="cd00397">
    <property type="entry name" value="DNA_BRE_C"/>
    <property type="match status" value="1"/>
</dbReference>
<evidence type="ECO:0000256" key="4">
    <source>
        <dbReference type="ARBA" id="ARBA00023172"/>
    </source>
</evidence>
<gene>
    <name evidence="8" type="ORF">SH580_13250</name>
</gene>
<evidence type="ECO:0000256" key="2">
    <source>
        <dbReference type="ARBA" id="ARBA00022908"/>
    </source>
</evidence>
<comment type="similarity">
    <text evidence="1">Belongs to the 'phage' integrase family.</text>
</comment>
<keyword evidence="4" id="KW-0233">DNA recombination</keyword>
<evidence type="ECO:0000259" key="7">
    <source>
        <dbReference type="PROSITE" id="PS51900"/>
    </source>
</evidence>
<reference evidence="8 9" key="1">
    <citation type="submission" date="2023-11" db="EMBL/GenBank/DDBJ databases">
        <title>Coraliomargarita sp. nov., isolated from marine algae.</title>
        <authorList>
            <person name="Lee J.K."/>
            <person name="Baek J.H."/>
            <person name="Kim J.M."/>
            <person name="Choi D.G."/>
            <person name="Jeon C.O."/>
        </authorList>
    </citation>
    <scope>NUCLEOTIDE SEQUENCE [LARGE SCALE GENOMIC DNA]</scope>
    <source>
        <strain evidence="8 9">J2-16</strain>
    </source>
</reference>
<proteinExistence type="inferred from homology"/>
<accession>A0ABZ0RHX8</accession>
<evidence type="ECO:0000256" key="1">
    <source>
        <dbReference type="ARBA" id="ARBA00008857"/>
    </source>
</evidence>
<dbReference type="InterPro" id="IPR011010">
    <property type="entry name" value="DNA_brk_join_enz"/>
</dbReference>
<dbReference type="EMBL" id="CP138858">
    <property type="protein sequence ID" value="WPJ94400.1"/>
    <property type="molecule type" value="Genomic_DNA"/>
</dbReference>
<dbReference type="Gene3D" id="1.10.443.10">
    <property type="entry name" value="Intergrase catalytic core"/>
    <property type="match status" value="1"/>
</dbReference>
<evidence type="ECO:0000256" key="3">
    <source>
        <dbReference type="ARBA" id="ARBA00023125"/>
    </source>
</evidence>
<dbReference type="InterPro" id="IPR013762">
    <property type="entry name" value="Integrase-like_cat_sf"/>
</dbReference>
<dbReference type="Gene3D" id="1.10.150.130">
    <property type="match status" value="1"/>
</dbReference>
<keyword evidence="3 5" id="KW-0238">DNA-binding</keyword>
<name>A0ABZ0RHX8_9BACT</name>
<dbReference type="PROSITE" id="PS51898">
    <property type="entry name" value="TYR_RECOMBINASE"/>
    <property type="match status" value="1"/>
</dbReference>
<feature type="domain" description="Tyr recombinase" evidence="6">
    <location>
        <begin position="159"/>
        <end position="320"/>
    </location>
</feature>
<organism evidence="8 9">
    <name type="scientific">Coraliomargarita algicola</name>
    <dbReference type="NCBI Taxonomy" id="3092156"/>
    <lineage>
        <taxon>Bacteria</taxon>
        <taxon>Pseudomonadati</taxon>
        <taxon>Verrucomicrobiota</taxon>
        <taxon>Opitutia</taxon>
        <taxon>Puniceicoccales</taxon>
        <taxon>Coraliomargaritaceae</taxon>
        <taxon>Coraliomargarita</taxon>
    </lineage>
</organism>